<protein>
    <submittedName>
        <fullName evidence="2">Class I SAM-dependent methyltransferase</fullName>
        <ecNumber evidence="2">2.1.-.-</ecNumber>
    </submittedName>
</protein>
<organism evidence="2 3">
    <name type="scientific">Xanthobacter oligotrophicus</name>
    <dbReference type="NCBI Taxonomy" id="2607286"/>
    <lineage>
        <taxon>Bacteria</taxon>
        <taxon>Pseudomonadati</taxon>
        <taxon>Pseudomonadota</taxon>
        <taxon>Alphaproteobacteria</taxon>
        <taxon>Hyphomicrobiales</taxon>
        <taxon>Xanthobacteraceae</taxon>
        <taxon>Xanthobacter</taxon>
    </lineage>
</organism>
<keyword evidence="2" id="KW-0489">Methyltransferase</keyword>
<evidence type="ECO:0000313" key="3">
    <source>
        <dbReference type="Proteomes" id="UP001604002"/>
    </source>
</evidence>
<comment type="caution">
    <text evidence="2">The sequence shown here is derived from an EMBL/GenBank/DDBJ whole genome shotgun (WGS) entry which is preliminary data.</text>
</comment>
<feature type="domain" description="Methyltransferase" evidence="1">
    <location>
        <begin position="38"/>
        <end position="123"/>
    </location>
</feature>
<accession>A0ABW6ZXE0</accession>
<keyword evidence="3" id="KW-1185">Reference proteome</keyword>
<dbReference type="Pfam" id="PF13649">
    <property type="entry name" value="Methyltransf_25"/>
    <property type="match status" value="1"/>
</dbReference>
<evidence type="ECO:0000259" key="1">
    <source>
        <dbReference type="Pfam" id="PF13649"/>
    </source>
</evidence>
<proteinExistence type="predicted"/>
<dbReference type="Proteomes" id="UP001604002">
    <property type="component" value="Unassembled WGS sequence"/>
</dbReference>
<dbReference type="InterPro" id="IPR041698">
    <property type="entry name" value="Methyltransf_25"/>
</dbReference>
<dbReference type="PANTHER" id="PTHR42912">
    <property type="entry name" value="METHYLTRANSFERASE"/>
    <property type="match status" value="1"/>
</dbReference>
<dbReference type="GO" id="GO:0032259">
    <property type="term" value="P:methylation"/>
    <property type="evidence" value="ECO:0007669"/>
    <property type="project" value="UniProtKB-KW"/>
</dbReference>
<dbReference type="CDD" id="cd02440">
    <property type="entry name" value="AdoMet_MTases"/>
    <property type="match status" value="1"/>
</dbReference>
<reference evidence="2 3" key="1">
    <citation type="submission" date="2024-02" db="EMBL/GenBank/DDBJ databases">
        <title>Expansion and revision of Xanthobacter and proposal of Roseixanthobacter gen. nov.</title>
        <authorList>
            <person name="Soltysiak M.P.M."/>
            <person name="Jalihal A."/>
            <person name="Ory A."/>
            <person name="Chrisophersen C."/>
            <person name="Lee A.D."/>
            <person name="Boulton J."/>
            <person name="Springer M."/>
        </authorList>
    </citation>
    <scope>NUCLEOTIDE SEQUENCE [LARGE SCALE GENOMIC DNA]</scope>
    <source>
        <strain evidence="2 3">23A</strain>
    </source>
</reference>
<dbReference type="InterPro" id="IPR050508">
    <property type="entry name" value="Methyltransf_Superfamily"/>
</dbReference>
<dbReference type="EMBL" id="JBAFVH010000005">
    <property type="protein sequence ID" value="MFG1372496.1"/>
    <property type="molecule type" value="Genomic_DNA"/>
</dbReference>
<dbReference type="PANTHER" id="PTHR42912:SF93">
    <property type="entry name" value="N6-ADENOSINE-METHYLTRANSFERASE TMT1A"/>
    <property type="match status" value="1"/>
</dbReference>
<dbReference type="Gene3D" id="3.40.50.150">
    <property type="entry name" value="Vaccinia Virus protein VP39"/>
    <property type="match status" value="1"/>
</dbReference>
<gene>
    <name evidence="2" type="ORF">V5F32_10010</name>
</gene>
<dbReference type="InterPro" id="IPR029063">
    <property type="entry name" value="SAM-dependent_MTases_sf"/>
</dbReference>
<dbReference type="SUPFAM" id="SSF53335">
    <property type="entry name" value="S-adenosyl-L-methionine-dependent methyltransferases"/>
    <property type="match status" value="1"/>
</dbReference>
<dbReference type="EC" id="2.1.-.-" evidence="2"/>
<sequence>MQHPDAGPADEAPRARRPAGSALALIEDWLGPLAGRLILDVGCGRGALAKALTARGAQVVGIDPAVEAIEAARVAVPEARFEAGGAEALPYPAASFDAVLLLNSFHHVSHHLMAAALAEALRVGRGLVLIIEPLAEGPFFEAMRPVEDETAIRHAAQAAIADFVAEGRAIIVRDYVFDDVRHFSGVDAFLDKIVAVDPARAAAARRLRGEVAALMARWGTPEQGGVRLDQPHRAVLLEGVSLSP</sequence>
<keyword evidence="2" id="KW-0808">Transferase</keyword>
<evidence type="ECO:0000313" key="2">
    <source>
        <dbReference type="EMBL" id="MFG1372496.1"/>
    </source>
</evidence>
<dbReference type="RefSeq" id="WP_393992384.1">
    <property type="nucleotide sequence ID" value="NZ_JBAFVH010000005.1"/>
</dbReference>
<name>A0ABW6ZXE0_9HYPH</name>
<dbReference type="GO" id="GO:0008168">
    <property type="term" value="F:methyltransferase activity"/>
    <property type="evidence" value="ECO:0007669"/>
    <property type="project" value="UniProtKB-KW"/>
</dbReference>